<dbReference type="EMBL" id="CP013002">
    <property type="protein sequence ID" value="ALL13705.1"/>
    <property type="molecule type" value="Genomic_DNA"/>
</dbReference>
<dbReference type="AlphaFoldDB" id="A0A0P0P0P2"/>
<evidence type="ECO:0000256" key="1">
    <source>
        <dbReference type="SAM" id="MobiDB-lite"/>
    </source>
</evidence>
<proteinExistence type="predicted"/>
<feature type="region of interest" description="Disordered" evidence="1">
    <location>
        <begin position="96"/>
        <end position="121"/>
    </location>
</feature>
<protein>
    <submittedName>
        <fullName evidence="3">Uncharacterized protein</fullName>
    </submittedName>
</protein>
<feature type="compositionally biased region" description="Basic and acidic residues" evidence="1">
    <location>
        <begin position="70"/>
        <end position="79"/>
    </location>
</feature>
<keyword evidence="2" id="KW-1133">Transmembrane helix</keyword>
<evidence type="ECO:0000313" key="4">
    <source>
        <dbReference type="Proteomes" id="UP000056905"/>
    </source>
</evidence>
<accession>A0A0P0P0P2</accession>
<feature type="region of interest" description="Disordered" evidence="1">
    <location>
        <begin position="59"/>
        <end position="79"/>
    </location>
</feature>
<organism evidence="3 4">
    <name type="scientific">Caulobacter henricii</name>
    <dbReference type="NCBI Taxonomy" id="69395"/>
    <lineage>
        <taxon>Bacteria</taxon>
        <taxon>Pseudomonadati</taxon>
        <taxon>Pseudomonadota</taxon>
        <taxon>Alphaproteobacteria</taxon>
        <taxon>Caulobacterales</taxon>
        <taxon>Caulobacteraceae</taxon>
        <taxon>Caulobacter</taxon>
    </lineage>
</organism>
<reference evidence="3 4" key="1">
    <citation type="submission" date="2015-10" db="EMBL/GenBank/DDBJ databases">
        <title>Conservation of the essential genome among Caulobacter and Brevundimonas species.</title>
        <authorList>
            <person name="Scott D."/>
            <person name="Ely B."/>
        </authorList>
    </citation>
    <scope>NUCLEOTIDE SEQUENCE [LARGE SCALE GENOMIC DNA]</scope>
    <source>
        <strain evidence="3 4">CB4</strain>
    </source>
</reference>
<dbReference type="OrthoDB" id="7193229at2"/>
<dbReference type="KEGG" id="chq:AQ619_10315"/>
<keyword evidence="2" id="KW-0812">Transmembrane</keyword>
<dbReference type="RefSeq" id="WP_062146987.1">
    <property type="nucleotide sequence ID" value="NZ_CP013002.1"/>
</dbReference>
<keyword evidence="4" id="KW-1185">Reference proteome</keyword>
<sequence length="121" mass="12400">MTSLQRPLPLNVVIAGLIMASILGFVMGLTNALKDGQSLNSVSTAPLAEVSGVPIRDASPAPLYVPAPPERPKPKAVEVKTEEVAVPAAVIEAPPAAPEAAPAAAPPAQQPPPARIEDLYE</sequence>
<name>A0A0P0P0P2_9CAUL</name>
<feature type="compositionally biased region" description="Pro residues" evidence="1">
    <location>
        <begin position="104"/>
        <end position="114"/>
    </location>
</feature>
<feature type="transmembrane region" description="Helical" evidence="2">
    <location>
        <begin position="12"/>
        <end position="33"/>
    </location>
</feature>
<keyword evidence="2" id="KW-0472">Membrane</keyword>
<dbReference type="Proteomes" id="UP000056905">
    <property type="component" value="Chromosome"/>
</dbReference>
<evidence type="ECO:0000313" key="3">
    <source>
        <dbReference type="EMBL" id="ALL13705.1"/>
    </source>
</evidence>
<evidence type="ECO:0000256" key="2">
    <source>
        <dbReference type="SAM" id="Phobius"/>
    </source>
</evidence>
<gene>
    <name evidence="3" type="ORF">AQ619_10315</name>
</gene>